<dbReference type="PANTHER" id="PTHR34567:SF10">
    <property type="entry name" value="OS11G0140900 PROTEIN"/>
    <property type="match status" value="1"/>
</dbReference>
<dbReference type="PANTHER" id="PTHR34567">
    <property type="entry name" value="FK506-BINDING-LIKE PROTEIN"/>
    <property type="match status" value="1"/>
</dbReference>
<evidence type="ECO:0000313" key="1">
    <source>
        <dbReference type="EMBL" id="CBX25278.1"/>
    </source>
</evidence>
<reference evidence="1" key="1">
    <citation type="submission" date="2010-10" db="EMBL/GenBank/DDBJ databases">
        <authorList>
            <person name="Genoscope - CEA"/>
        </authorList>
    </citation>
    <scope>NUCLEOTIDE SEQUENCE</scope>
</reference>
<sequence>MAQKGPPRPASTSAFPSSLLRRHLVEVVLNGETKQSAVLTAHLLKKKEGPQNIELAIRHSCHPIPLWEREFCIYVGGISWQRFYKNKKYVSMYKNIEQWDDSEAFDNFKNAKARFWAKYHGQPLDIPLSDPNMYIDKVDHNLQDQP</sequence>
<dbReference type="AlphaFoldDB" id="G2XMD4"/>
<accession>G2XMD4</accession>
<proteinExistence type="predicted"/>
<gene>
    <name evidence="1" type="primary">Ob11g0022E15_28</name>
</gene>
<organism evidence="1">
    <name type="scientific">Oryza brachyantha</name>
    <name type="common">malo sina</name>
    <dbReference type="NCBI Taxonomy" id="4533"/>
    <lineage>
        <taxon>Eukaryota</taxon>
        <taxon>Viridiplantae</taxon>
        <taxon>Streptophyta</taxon>
        <taxon>Embryophyta</taxon>
        <taxon>Tracheophyta</taxon>
        <taxon>Spermatophyta</taxon>
        <taxon>Magnoliopsida</taxon>
        <taxon>Liliopsida</taxon>
        <taxon>Poales</taxon>
        <taxon>Poaceae</taxon>
        <taxon>BOP clade</taxon>
        <taxon>Oryzoideae</taxon>
        <taxon>Oryzeae</taxon>
        <taxon>Oryzinae</taxon>
        <taxon>Oryza</taxon>
    </lineage>
</organism>
<dbReference type="EMBL" id="FQ378032">
    <property type="protein sequence ID" value="CBX25278.1"/>
    <property type="molecule type" value="Genomic_DNA"/>
</dbReference>
<name>G2XMD4_ORYBR</name>
<protein>
    <submittedName>
        <fullName evidence="1">Hypothetical_protein</fullName>
    </submittedName>
</protein>